<protein>
    <submittedName>
        <fullName evidence="3">CMT1A duplicated region transcript 15 protein-like protein</fullName>
    </submittedName>
</protein>
<accession>A0A6P9EZU3</accession>
<feature type="region of interest" description="Disordered" evidence="1">
    <location>
        <begin position="41"/>
        <end position="92"/>
    </location>
</feature>
<feature type="compositionally biased region" description="Basic and acidic residues" evidence="1">
    <location>
        <begin position="46"/>
        <end position="55"/>
    </location>
</feature>
<organism evidence="2 3">
    <name type="scientific">Zalophus californianus</name>
    <name type="common">California sealion</name>
    <dbReference type="NCBI Taxonomy" id="9704"/>
    <lineage>
        <taxon>Eukaryota</taxon>
        <taxon>Metazoa</taxon>
        <taxon>Chordata</taxon>
        <taxon>Craniata</taxon>
        <taxon>Vertebrata</taxon>
        <taxon>Euteleostomi</taxon>
        <taxon>Mammalia</taxon>
        <taxon>Eutheria</taxon>
        <taxon>Laurasiatheria</taxon>
        <taxon>Carnivora</taxon>
        <taxon>Caniformia</taxon>
        <taxon>Pinnipedia</taxon>
        <taxon>Otariidae</taxon>
        <taxon>Zalophus</taxon>
    </lineage>
</organism>
<evidence type="ECO:0000313" key="3">
    <source>
        <dbReference type="RefSeq" id="XP_035580325.1"/>
    </source>
</evidence>
<dbReference type="AlphaFoldDB" id="A0A6P9EZU3"/>
<proteinExistence type="predicted"/>
<dbReference type="RefSeq" id="XP_035580325.1">
    <property type="nucleotide sequence ID" value="XM_035724432.1"/>
</dbReference>
<dbReference type="Proteomes" id="UP000515165">
    <property type="component" value="Chromosome 16"/>
</dbReference>
<dbReference type="KEGG" id="zca:118356361"/>
<gene>
    <name evidence="3" type="primary">CDRT15L2</name>
</gene>
<reference evidence="3" key="1">
    <citation type="submission" date="2025-08" db="UniProtKB">
        <authorList>
            <consortium name="RefSeq"/>
        </authorList>
    </citation>
    <scope>IDENTIFICATION</scope>
    <source>
        <tissue evidence="3">Blood</tissue>
    </source>
</reference>
<name>A0A6P9EZU3_ZALCA</name>
<keyword evidence="2" id="KW-1185">Reference proteome</keyword>
<feature type="compositionally biased region" description="Polar residues" evidence="1">
    <location>
        <begin position="60"/>
        <end position="74"/>
    </location>
</feature>
<evidence type="ECO:0000256" key="1">
    <source>
        <dbReference type="SAM" id="MobiDB-lite"/>
    </source>
</evidence>
<evidence type="ECO:0000313" key="2">
    <source>
        <dbReference type="Proteomes" id="UP000515165"/>
    </source>
</evidence>
<dbReference type="CTD" id="256223"/>
<sequence length="200" mass="22358">MFTCCLPRSRGCRWKKARLEDAVPRWGFHVRTPHRLWPFGRKDRKKATEDTERQLADVPSSLTEGVTPKASQETGALDWQARPPTPRGPPSQVVVHWTMVQELEPMEAEAEAAPPPEELEPDLEGGLVPAVTSGGDQEPAVACIFLCWVSSEQSVRPDCTHVTGMEVRVQKVQMTCSQSQCVEPGSRMVREQRKTWAQGD</sequence>
<dbReference type="GeneID" id="118356361"/>